<proteinExistence type="predicted"/>
<evidence type="ECO:0000313" key="1">
    <source>
        <dbReference type="EMBL" id="GAA1620896.1"/>
    </source>
</evidence>
<sequence>MPGQVQPHPVCGDDAMSNYNNDTTSRVRLAIASVAGPSPRWGKPSSYVIDTNRAEACGPAVRVAGGYAEAYGDAALICASALGAICPTRRAVDKIATWIRSDWRKACDVAGMPLDSDPRDVATFLLAQAVISRRTPFVVVTVWAEGVRAHSGMFKDGVITIDCGDAA</sequence>
<reference evidence="1 2" key="1">
    <citation type="journal article" date="2019" name="Int. J. Syst. Evol. Microbiol.">
        <title>The Global Catalogue of Microorganisms (GCM) 10K type strain sequencing project: providing services to taxonomists for standard genome sequencing and annotation.</title>
        <authorList>
            <consortium name="The Broad Institute Genomics Platform"/>
            <consortium name="The Broad Institute Genome Sequencing Center for Infectious Disease"/>
            <person name="Wu L."/>
            <person name="Ma J."/>
        </authorList>
    </citation>
    <scope>NUCLEOTIDE SEQUENCE [LARGE SCALE GENOMIC DNA]</scope>
    <source>
        <strain evidence="1 2">JCM 14969</strain>
    </source>
</reference>
<protein>
    <submittedName>
        <fullName evidence="1">Uncharacterized protein</fullName>
    </submittedName>
</protein>
<organism evidence="1 2">
    <name type="scientific">Kribbella sancticallisti</name>
    <dbReference type="NCBI Taxonomy" id="460087"/>
    <lineage>
        <taxon>Bacteria</taxon>
        <taxon>Bacillati</taxon>
        <taxon>Actinomycetota</taxon>
        <taxon>Actinomycetes</taxon>
        <taxon>Propionibacteriales</taxon>
        <taxon>Kribbellaceae</taxon>
        <taxon>Kribbella</taxon>
    </lineage>
</organism>
<dbReference type="EMBL" id="BAAAOS010000085">
    <property type="protein sequence ID" value="GAA1620896.1"/>
    <property type="molecule type" value="Genomic_DNA"/>
</dbReference>
<comment type="caution">
    <text evidence="1">The sequence shown here is derived from an EMBL/GenBank/DDBJ whole genome shotgun (WGS) entry which is preliminary data.</text>
</comment>
<accession>A0ABN2EXJ8</accession>
<dbReference type="Proteomes" id="UP001500393">
    <property type="component" value="Unassembled WGS sequence"/>
</dbReference>
<name>A0ABN2EXJ8_9ACTN</name>
<evidence type="ECO:0000313" key="2">
    <source>
        <dbReference type="Proteomes" id="UP001500393"/>
    </source>
</evidence>
<keyword evidence="2" id="KW-1185">Reference proteome</keyword>
<gene>
    <name evidence="1" type="ORF">GCM10009789_87800</name>
</gene>